<evidence type="ECO:0000256" key="4">
    <source>
        <dbReference type="ARBA" id="ARBA00023136"/>
    </source>
</evidence>
<reference evidence="6 7" key="1">
    <citation type="submission" date="2019-02" db="EMBL/GenBank/DDBJ databases">
        <title>Genome sequencing of the rare red list fungi Dentipellis fragilis.</title>
        <authorList>
            <person name="Buettner E."/>
            <person name="Kellner H."/>
        </authorList>
    </citation>
    <scope>NUCLEOTIDE SEQUENCE [LARGE SCALE GENOMIC DNA]</scope>
    <source>
        <strain evidence="6 7">DSM 105465</strain>
    </source>
</reference>
<comment type="similarity">
    <text evidence="5">Belongs to the class VI-like SAM-binding methyltransferase superfamily. Isoprenylcysteine carboxyl methyltransferase family.</text>
</comment>
<dbReference type="GO" id="GO:0032259">
    <property type="term" value="P:methylation"/>
    <property type="evidence" value="ECO:0007669"/>
    <property type="project" value="UniProtKB-KW"/>
</dbReference>
<keyword evidence="2" id="KW-0812">Transmembrane</keyword>
<keyword evidence="4" id="KW-0472">Membrane</keyword>
<dbReference type="GO" id="GO:0004671">
    <property type="term" value="F:protein C-terminal S-isoprenylcysteine carboxyl O-methyltransferase activity"/>
    <property type="evidence" value="ECO:0007669"/>
    <property type="project" value="UniProtKB-EC"/>
</dbReference>
<keyword evidence="7" id="KW-1185">Reference proteome</keyword>
<name>A0A4Y9XVP1_9AGAM</name>
<dbReference type="Proteomes" id="UP000298327">
    <property type="component" value="Unassembled WGS sequence"/>
</dbReference>
<dbReference type="STRING" id="205917.A0A4Y9XVP1"/>
<keyword evidence="5" id="KW-0489">Methyltransferase</keyword>
<proteinExistence type="inferred from homology"/>
<protein>
    <recommendedName>
        <fullName evidence="5">Protein-S-isoprenylcysteine O-methyltransferase</fullName>
        <ecNumber evidence="5">2.1.1.100</ecNumber>
    </recommendedName>
</protein>
<dbReference type="EMBL" id="SEOQ01001054">
    <property type="protein sequence ID" value="TFY54206.1"/>
    <property type="molecule type" value="Genomic_DNA"/>
</dbReference>
<comment type="caution">
    <text evidence="6">The sequence shown here is derived from an EMBL/GenBank/DDBJ whole genome shotgun (WGS) entry which is preliminary data.</text>
</comment>
<evidence type="ECO:0000256" key="1">
    <source>
        <dbReference type="ARBA" id="ARBA00004141"/>
    </source>
</evidence>
<comment type="subcellular location">
    <subcellularLocation>
        <location evidence="5">Endoplasmic reticulum membrane</location>
        <topology evidence="5">Multi-pass membrane protein</topology>
    </subcellularLocation>
    <subcellularLocation>
        <location evidence="1">Membrane</location>
        <topology evidence="1">Multi-pass membrane protein</topology>
    </subcellularLocation>
</comment>
<accession>A0A4Y9XVP1</accession>
<evidence type="ECO:0000256" key="5">
    <source>
        <dbReference type="RuleBase" id="RU362022"/>
    </source>
</evidence>
<comment type="catalytic activity">
    <reaction evidence="5">
        <text>[protein]-C-terminal S-[(2E,6E)-farnesyl]-L-cysteine + S-adenosyl-L-methionine = [protein]-C-terminal S-[(2E,6E)-farnesyl]-L-cysteine methyl ester + S-adenosyl-L-homocysteine</text>
        <dbReference type="Rhea" id="RHEA:21672"/>
        <dbReference type="Rhea" id="RHEA-COMP:12125"/>
        <dbReference type="Rhea" id="RHEA-COMP:12126"/>
        <dbReference type="ChEBI" id="CHEBI:57856"/>
        <dbReference type="ChEBI" id="CHEBI:59789"/>
        <dbReference type="ChEBI" id="CHEBI:90510"/>
        <dbReference type="ChEBI" id="CHEBI:90511"/>
        <dbReference type="EC" id="2.1.1.100"/>
    </reaction>
</comment>
<dbReference type="EC" id="2.1.1.100" evidence="5"/>
<evidence type="ECO:0000313" key="6">
    <source>
        <dbReference type="EMBL" id="TFY54206.1"/>
    </source>
</evidence>
<dbReference type="InterPro" id="IPR007269">
    <property type="entry name" value="ICMT_MeTrfase"/>
</dbReference>
<evidence type="ECO:0000256" key="2">
    <source>
        <dbReference type="ARBA" id="ARBA00022692"/>
    </source>
</evidence>
<keyword evidence="3" id="KW-1133">Transmembrane helix</keyword>
<dbReference type="GO" id="GO:0005789">
    <property type="term" value="C:endoplasmic reticulum membrane"/>
    <property type="evidence" value="ECO:0007669"/>
    <property type="project" value="UniProtKB-SubCell"/>
</dbReference>
<keyword evidence="5" id="KW-0949">S-adenosyl-L-methionine</keyword>
<dbReference type="OrthoDB" id="422086at2759"/>
<evidence type="ECO:0000313" key="7">
    <source>
        <dbReference type="Proteomes" id="UP000298327"/>
    </source>
</evidence>
<dbReference type="AlphaFoldDB" id="A0A4Y9XVP1"/>
<dbReference type="Pfam" id="PF04140">
    <property type="entry name" value="ICMT"/>
    <property type="match status" value="1"/>
</dbReference>
<keyword evidence="5" id="KW-0256">Endoplasmic reticulum</keyword>
<organism evidence="6 7">
    <name type="scientific">Dentipellis fragilis</name>
    <dbReference type="NCBI Taxonomy" id="205917"/>
    <lineage>
        <taxon>Eukaryota</taxon>
        <taxon>Fungi</taxon>
        <taxon>Dikarya</taxon>
        <taxon>Basidiomycota</taxon>
        <taxon>Agaricomycotina</taxon>
        <taxon>Agaricomycetes</taxon>
        <taxon>Russulales</taxon>
        <taxon>Hericiaceae</taxon>
        <taxon>Dentipellis</taxon>
    </lineage>
</organism>
<sequence length="207" mass="23014">MSLVRVALVAVETIFTQLATTPPNKTPTKGRYNTEEIFVMRFAPLIFALQRPFIWACLLLDTLAVLAPHLPPNALTSLGLNIHARQRVTAPFIFGVTMTVAGSALRLTCFRTLGKLFTFDLAVCDGHKLVTSGPYGVLTRGGGLMESGLLRPGGAPVFAYWAAWWAWAIACATRRAAAEDEEMRRQFGKEWEDYAKRVRWWFVPGLV</sequence>
<evidence type="ECO:0000256" key="3">
    <source>
        <dbReference type="ARBA" id="ARBA00022989"/>
    </source>
</evidence>
<gene>
    <name evidence="6" type="ORF">EVG20_g9805</name>
</gene>
<dbReference type="Gene3D" id="1.20.120.1630">
    <property type="match status" value="1"/>
</dbReference>
<keyword evidence="5" id="KW-0808">Transferase</keyword>